<dbReference type="Proteomes" id="UP000242525">
    <property type="component" value="Unassembled WGS sequence"/>
</dbReference>
<keyword evidence="6 12" id="KW-0808">Transferase</keyword>
<reference evidence="14" key="1">
    <citation type="submission" date="2014-03" db="EMBL/GenBank/DDBJ databases">
        <authorList>
            <person name="Casaregola S."/>
        </authorList>
    </citation>
    <scope>NUCLEOTIDE SEQUENCE [LARGE SCALE GENOMIC DNA]</scope>
    <source>
        <strain evidence="14">CLIB 918</strain>
    </source>
</reference>
<evidence type="ECO:0000256" key="11">
    <source>
        <dbReference type="ARBA" id="ARBA00023180"/>
    </source>
</evidence>
<feature type="transmembrane region" description="Helical" evidence="12">
    <location>
        <begin position="551"/>
        <end position="568"/>
    </location>
</feature>
<dbReference type="InterPro" id="IPR045687">
    <property type="entry name" value="PIGG/GPI7_C"/>
</dbReference>
<evidence type="ECO:0000256" key="6">
    <source>
        <dbReference type="ARBA" id="ARBA00022679"/>
    </source>
</evidence>
<evidence type="ECO:0000256" key="1">
    <source>
        <dbReference type="ARBA" id="ARBA00004477"/>
    </source>
</evidence>
<evidence type="ECO:0000256" key="2">
    <source>
        <dbReference type="ARBA" id="ARBA00004687"/>
    </source>
</evidence>
<accession>A0A0J9XA45</accession>
<dbReference type="Pfam" id="PF19316">
    <property type="entry name" value="PIGO_PIGG"/>
    <property type="match status" value="1"/>
</dbReference>
<feature type="transmembrane region" description="Helical" evidence="12">
    <location>
        <begin position="632"/>
        <end position="657"/>
    </location>
</feature>
<evidence type="ECO:0000256" key="4">
    <source>
        <dbReference type="ARBA" id="ARBA00020830"/>
    </source>
</evidence>
<dbReference type="PANTHER" id="PTHR23072">
    <property type="entry name" value="PHOSPHATIDYLINOSITOL GLYCAN-RELATED"/>
    <property type="match status" value="1"/>
</dbReference>
<keyword evidence="15" id="KW-1185">Reference proteome</keyword>
<name>A0A0J9XA45_GEOCN</name>
<feature type="transmembrane region" description="Helical" evidence="12">
    <location>
        <begin position="431"/>
        <end position="453"/>
    </location>
</feature>
<evidence type="ECO:0000259" key="13">
    <source>
        <dbReference type="Pfam" id="PF19316"/>
    </source>
</evidence>
<comment type="pathway">
    <text evidence="2 12">Glycolipid biosynthesis; glycosylphosphatidylinositol-anchor biosynthesis.</text>
</comment>
<dbReference type="InterPro" id="IPR037674">
    <property type="entry name" value="PIG-G_N"/>
</dbReference>
<feature type="transmembrane region" description="Helical" evidence="12">
    <location>
        <begin position="784"/>
        <end position="804"/>
    </location>
</feature>
<dbReference type="InterPro" id="IPR039527">
    <property type="entry name" value="PIGG/GPI7"/>
</dbReference>
<evidence type="ECO:0000256" key="7">
    <source>
        <dbReference type="ARBA" id="ARBA00022692"/>
    </source>
</evidence>
<evidence type="ECO:0000256" key="12">
    <source>
        <dbReference type="RuleBase" id="RU367106"/>
    </source>
</evidence>
<organism evidence="14 15">
    <name type="scientific">Geotrichum candidum</name>
    <name type="common">Oospora lactis</name>
    <name type="synonym">Dipodascus geotrichum</name>
    <dbReference type="NCBI Taxonomy" id="1173061"/>
    <lineage>
        <taxon>Eukaryota</taxon>
        <taxon>Fungi</taxon>
        <taxon>Dikarya</taxon>
        <taxon>Ascomycota</taxon>
        <taxon>Saccharomycotina</taxon>
        <taxon>Dipodascomycetes</taxon>
        <taxon>Dipodascales</taxon>
        <taxon>Dipodascaceae</taxon>
        <taxon>Geotrichum</taxon>
    </lineage>
</organism>
<dbReference type="InterPro" id="IPR002591">
    <property type="entry name" value="Phosphodiest/P_Trfase"/>
</dbReference>
<sequence>MLLSLNYLVILLIAALQLSGLFFFATGFFPTKIVMPGKATFQPSDQSRFPEPVFRKMIFVVIDAMRSDFVFSEASNMPFVHSLINSGKAIGFTAYSSPPTVTLPRLKGITTGSTPNFLDAILNIAESDTSSTLANQDSWIAQLKAQNKRIRMFGDDTWIKLFPGMFDETDGTASFFVSDFTEVDNNVTRHIGHQLEQKDDWDVMILHYLGLDHIGHKGGPLSPFMPIKQKEMDGVIESLFSKTEDTLLVVMGDHGMNEAGNHGGSSAGETSPGLVLISDKFQSLPIKQKAPLPARDDFKFYKTIIQADLVPTIAALFDFPIPLNSLGVFLKDLLPLWRNSEDQANVLRQNAYQIANILETSYPGFKTITVERQLFCESLIDIDDVPDQQNLECLWWSIQETFDNADSVYEFLDLAQRVLSKAASNYDEKNMFLGLTFSVLALTVSIVAASRFLRHVKPVFFVLLLITGLYAGAMFGSSLVEEEHHLWYWGATGWISWLYLLTARKNFVDGFYWVFSMITIRIIRSWNQTGQKYAGGPDIASFLLRPENANFLWFLVVVYYGTLFGRVWKGSFSKLNPMFGIAISFITIASSFAFKTHMAYESGEIVPNILQKIVGIGRLDNDPTRLIGFARFSFFTIGFGAIYELSNLLIGVDAFAGEDRIKPITNISVFLEAFFVLQSKTANIPLFIVFNLLRSYMVKAVNQAFITRYTKETESSKGVTPVSIKVTAVYSISILIFQHMAFFAMGNSNSLASIDLSNAYNGVSSYNIPVVGALTFISNWAGPLYWGFTGLAILLEDGYTKFVIEKLTAFQRFMILKNARLDEIQGSTRLYLREVRSSCQEFIVQRTIITQLFFSGALAGIMGACIVLKDHLFIWTVFSPKLLYAAAWVGFQHFGVDVLIGTVISFLSY</sequence>
<dbReference type="Gene3D" id="3.40.720.10">
    <property type="entry name" value="Alkaline Phosphatase, subunit A"/>
    <property type="match status" value="1"/>
</dbReference>
<feature type="transmembrane region" description="Helical" evidence="12">
    <location>
        <begin position="575"/>
        <end position="594"/>
    </location>
</feature>
<dbReference type="Pfam" id="PF01663">
    <property type="entry name" value="Phosphodiest"/>
    <property type="match status" value="1"/>
</dbReference>
<dbReference type="GO" id="GO:0051267">
    <property type="term" value="F:CP2 mannose-ethanolamine phosphotransferase activity"/>
    <property type="evidence" value="ECO:0007669"/>
    <property type="project" value="TreeGrafter"/>
</dbReference>
<keyword evidence="10 12" id="KW-0472">Membrane</keyword>
<keyword evidence="8 12" id="KW-0256">Endoplasmic reticulum</keyword>
<evidence type="ECO:0000313" key="15">
    <source>
        <dbReference type="Proteomes" id="UP000242525"/>
    </source>
</evidence>
<dbReference type="CDD" id="cd16024">
    <property type="entry name" value="GPI_EPT_2"/>
    <property type="match status" value="1"/>
</dbReference>
<dbReference type="AlphaFoldDB" id="A0A0J9XA45"/>
<dbReference type="STRING" id="1173061.A0A0J9XA45"/>
<dbReference type="PANTHER" id="PTHR23072:SF0">
    <property type="entry name" value="GPI ETHANOLAMINE PHOSPHATE TRANSFERASE 2"/>
    <property type="match status" value="1"/>
</dbReference>
<feature type="transmembrane region" description="Helical" evidence="12">
    <location>
        <begin position="852"/>
        <end position="878"/>
    </location>
</feature>
<keyword evidence="9 12" id="KW-1133">Transmembrane helix</keyword>
<keyword evidence="11" id="KW-0325">Glycoprotein</keyword>
<feature type="transmembrane region" description="Helical" evidence="12">
    <location>
        <begin position="460"/>
        <end position="480"/>
    </location>
</feature>
<evidence type="ECO:0000313" key="14">
    <source>
        <dbReference type="EMBL" id="CDO54056.1"/>
    </source>
</evidence>
<evidence type="ECO:0000256" key="5">
    <source>
        <dbReference type="ARBA" id="ARBA00022502"/>
    </source>
</evidence>
<evidence type="ECO:0000256" key="10">
    <source>
        <dbReference type="ARBA" id="ARBA00023136"/>
    </source>
</evidence>
<dbReference type="FunFam" id="3.40.720.10:FF:000045">
    <property type="entry name" value="GPI ethanolamine phosphate transferase 2"/>
    <property type="match status" value="1"/>
</dbReference>
<comment type="caution">
    <text evidence="14">The sequence shown here is derived from an EMBL/GenBank/DDBJ whole genome shotgun (WGS) entry which is preliminary data.</text>
</comment>
<dbReference type="SUPFAM" id="SSF53649">
    <property type="entry name" value="Alkaline phosphatase-like"/>
    <property type="match status" value="1"/>
</dbReference>
<evidence type="ECO:0000256" key="9">
    <source>
        <dbReference type="ARBA" id="ARBA00022989"/>
    </source>
</evidence>
<evidence type="ECO:0000256" key="3">
    <source>
        <dbReference type="ARBA" id="ARBA00005315"/>
    </source>
</evidence>
<evidence type="ECO:0000256" key="8">
    <source>
        <dbReference type="ARBA" id="ARBA00022824"/>
    </source>
</evidence>
<keyword evidence="7 12" id="KW-0812">Transmembrane</keyword>
<feature type="transmembrane region" description="Helical" evidence="12">
    <location>
        <begin position="7"/>
        <end position="29"/>
    </location>
</feature>
<comment type="function">
    <text evidence="12">Ethanolamine phosphate transferase involved in glycosylphosphatidylinositol-anchor biosynthesis. Transfers ethanolamine phosphate to the GPI second mannose.</text>
</comment>
<protein>
    <recommendedName>
        <fullName evidence="4 12">GPI ethanolamine phosphate transferase 2</fullName>
    </recommendedName>
</protein>
<feature type="domain" description="GPI ethanolamine phosphate transferase 2 C-terminal" evidence="13">
    <location>
        <begin position="423"/>
        <end position="906"/>
    </location>
</feature>
<comment type="similarity">
    <text evidence="3 12">Belongs to the PIGG/PIGN/PIGO family. PIGG subfamily.</text>
</comment>
<feature type="transmembrane region" description="Helical" evidence="12">
    <location>
        <begin position="669"/>
        <end position="693"/>
    </location>
</feature>
<comment type="subcellular location">
    <subcellularLocation>
        <location evidence="1 12">Endoplasmic reticulum membrane</location>
        <topology evidence="1 12">Multi-pass membrane protein</topology>
    </subcellularLocation>
</comment>
<dbReference type="InterPro" id="IPR017850">
    <property type="entry name" value="Alkaline_phosphatase_core_sf"/>
</dbReference>
<feature type="transmembrane region" description="Helical" evidence="12">
    <location>
        <begin position="728"/>
        <end position="746"/>
    </location>
</feature>
<proteinExistence type="inferred from homology"/>
<keyword evidence="5 12" id="KW-0337">GPI-anchor biosynthesis</keyword>
<gene>
    <name evidence="14" type="ORF">BN980_GECA06s04003g</name>
</gene>
<dbReference type="OrthoDB" id="272139at2759"/>
<feature type="transmembrane region" description="Helical" evidence="12">
    <location>
        <begin position="884"/>
        <end position="907"/>
    </location>
</feature>
<dbReference type="GO" id="GO:0005789">
    <property type="term" value="C:endoplasmic reticulum membrane"/>
    <property type="evidence" value="ECO:0007669"/>
    <property type="project" value="UniProtKB-SubCell"/>
</dbReference>
<dbReference type="UniPathway" id="UPA00196"/>
<dbReference type="EMBL" id="CCBN010000006">
    <property type="protein sequence ID" value="CDO54056.1"/>
    <property type="molecule type" value="Genomic_DNA"/>
</dbReference>
<feature type="transmembrane region" description="Helical" evidence="12">
    <location>
        <begin position="486"/>
        <end position="503"/>
    </location>
</feature>
<dbReference type="GO" id="GO:0006506">
    <property type="term" value="P:GPI anchor biosynthetic process"/>
    <property type="evidence" value="ECO:0007669"/>
    <property type="project" value="UniProtKB-UniPathway"/>
</dbReference>